<accession>A0A6L8VNV9</accession>
<evidence type="ECO:0000256" key="2">
    <source>
        <dbReference type="SAM" id="SignalP"/>
    </source>
</evidence>
<organism evidence="3 4">
    <name type="scientific">Frigidibacter albus</name>
    <dbReference type="NCBI Taxonomy" id="1465486"/>
    <lineage>
        <taxon>Bacteria</taxon>
        <taxon>Pseudomonadati</taxon>
        <taxon>Pseudomonadota</taxon>
        <taxon>Alphaproteobacteria</taxon>
        <taxon>Rhodobacterales</taxon>
        <taxon>Paracoccaceae</taxon>
        <taxon>Frigidibacter</taxon>
    </lineage>
</organism>
<name>A0A6L8VNV9_9RHOB</name>
<evidence type="ECO:0000313" key="4">
    <source>
        <dbReference type="Proteomes" id="UP000477083"/>
    </source>
</evidence>
<dbReference type="Gene3D" id="2.50.20.10">
    <property type="entry name" value="Lipoprotein localisation LolA/LolB/LppX"/>
    <property type="match status" value="1"/>
</dbReference>
<dbReference type="CDD" id="cd16325">
    <property type="entry name" value="LolA"/>
    <property type="match status" value="1"/>
</dbReference>
<feature type="signal peptide" evidence="2">
    <location>
        <begin position="1"/>
        <end position="22"/>
    </location>
</feature>
<dbReference type="OrthoDB" id="9800501at2"/>
<dbReference type="PANTHER" id="PTHR35869">
    <property type="entry name" value="OUTER-MEMBRANE LIPOPROTEIN CARRIER PROTEIN"/>
    <property type="match status" value="1"/>
</dbReference>
<keyword evidence="4" id="KW-1185">Reference proteome</keyword>
<comment type="caution">
    <text evidence="3">The sequence shown here is derived from an EMBL/GenBank/DDBJ whole genome shotgun (WGS) entry which is preliminary data.</text>
</comment>
<dbReference type="Proteomes" id="UP000477083">
    <property type="component" value="Unassembled WGS sequence"/>
</dbReference>
<reference evidence="3 4" key="1">
    <citation type="submission" date="2020-01" db="EMBL/GenBank/DDBJ databases">
        <title>Frigidibacter albus SP32T (=CGMCC 1.13995T).</title>
        <authorList>
            <person name="Liao X."/>
        </authorList>
    </citation>
    <scope>NUCLEOTIDE SEQUENCE [LARGE SCALE GENOMIC DNA]</scope>
    <source>
        <strain evidence="3 4">SP32</strain>
    </source>
</reference>
<proteinExistence type="predicted"/>
<dbReference type="Pfam" id="PF03548">
    <property type="entry name" value="LolA"/>
    <property type="match status" value="1"/>
</dbReference>
<protein>
    <submittedName>
        <fullName evidence="3">Outer membrane lipoprotein carrier protein LolA</fullName>
    </submittedName>
</protein>
<gene>
    <name evidence="3" type="ORF">GS660_18150</name>
</gene>
<sequence length="197" mass="21314">MKTLRILLAPALWLALALPSLAAPVSLAEISRYLNSITSASTEFTQQNADGSSSAGRLLIHRPGRMRFEYAGDDTLVLASGGQVAIFDAKSNLPPEQYPLSRTPLNLILARNVDLTRAQMVVGHGETQGMTTVTAQDPEHPEIGTITLYFSPAPLQLRQWVVTDETGGQTLVRLGALQPGEFPPSTFSIDSEMGRRD</sequence>
<dbReference type="InterPro" id="IPR004564">
    <property type="entry name" value="OM_lipoprot_carrier_LolA-like"/>
</dbReference>
<dbReference type="PANTHER" id="PTHR35869:SF1">
    <property type="entry name" value="OUTER-MEMBRANE LIPOPROTEIN CARRIER PROTEIN"/>
    <property type="match status" value="1"/>
</dbReference>
<feature type="chain" id="PRO_5026705098" evidence="2">
    <location>
        <begin position="23"/>
        <end position="197"/>
    </location>
</feature>
<dbReference type="SUPFAM" id="SSF89392">
    <property type="entry name" value="Prokaryotic lipoproteins and lipoprotein localization factors"/>
    <property type="match status" value="1"/>
</dbReference>
<evidence type="ECO:0000256" key="1">
    <source>
        <dbReference type="ARBA" id="ARBA00022729"/>
    </source>
</evidence>
<keyword evidence="1 2" id="KW-0732">Signal</keyword>
<keyword evidence="3" id="KW-0449">Lipoprotein</keyword>
<dbReference type="EMBL" id="WWNR01000014">
    <property type="protein sequence ID" value="MZQ91019.1"/>
    <property type="molecule type" value="Genomic_DNA"/>
</dbReference>
<dbReference type="AlphaFoldDB" id="A0A6L8VNV9"/>
<evidence type="ECO:0000313" key="3">
    <source>
        <dbReference type="EMBL" id="MZQ91019.1"/>
    </source>
</evidence>
<dbReference type="InterPro" id="IPR029046">
    <property type="entry name" value="LolA/LolB/LppX"/>
</dbReference>
<dbReference type="RefSeq" id="WP_161348399.1">
    <property type="nucleotide sequence ID" value="NZ_BMGW01000014.1"/>
</dbReference>